<name>A0ABP6ZFB7_9ACTN</name>
<evidence type="ECO:0000313" key="2">
    <source>
        <dbReference type="EMBL" id="GAA3607850.1"/>
    </source>
</evidence>
<dbReference type="InterPro" id="IPR038318">
    <property type="entry name" value="KdpD_sf"/>
</dbReference>
<keyword evidence="3" id="KW-1185">Reference proteome</keyword>
<evidence type="ECO:0000256" key="1">
    <source>
        <dbReference type="SAM" id="Phobius"/>
    </source>
</evidence>
<accession>A0ABP6ZFB7</accession>
<sequence>MGLAGCVYAAVAADLWAAAVTGVSAWMLATGFLIHPAGELTVTGGSDAIRLIAIMGMCLAGGLYGVSRRRRAE</sequence>
<keyword evidence="1" id="KW-1133">Transmembrane helix</keyword>
<feature type="transmembrane region" description="Helical" evidence="1">
    <location>
        <begin position="48"/>
        <end position="66"/>
    </location>
</feature>
<reference evidence="3" key="1">
    <citation type="journal article" date="2019" name="Int. J. Syst. Evol. Microbiol.">
        <title>The Global Catalogue of Microorganisms (GCM) 10K type strain sequencing project: providing services to taxonomists for standard genome sequencing and annotation.</title>
        <authorList>
            <consortium name="The Broad Institute Genomics Platform"/>
            <consortium name="The Broad Institute Genome Sequencing Center for Infectious Disease"/>
            <person name="Wu L."/>
            <person name="Ma J."/>
        </authorList>
    </citation>
    <scope>NUCLEOTIDE SEQUENCE [LARGE SCALE GENOMIC DNA]</scope>
    <source>
        <strain evidence="3">JCM 17326</strain>
    </source>
</reference>
<proteinExistence type="predicted"/>
<protein>
    <submittedName>
        <fullName evidence="2">Uncharacterized protein</fullName>
    </submittedName>
</protein>
<keyword evidence="1" id="KW-0472">Membrane</keyword>
<keyword evidence="1" id="KW-0812">Transmembrane</keyword>
<dbReference type="Gene3D" id="1.20.120.620">
    <property type="entry name" value="Backbone structure of the membrane domain of e. Coli histidine kinase receptor kdpd"/>
    <property type="match status" value="1"/>
</dbReference>
<evidence type="ECO:0000313" key="3">
    <source>
        <dbReference type="Proteomes" id="UP001500630"/>
    </source>
</evidence>
<dbReference type="EMBL" id="BAABDQ010000043">
    <property type="protein sequence ID" value="GAA3607850.1"/>
    <property type="molecule type" value="Genomic_DNA"/>
</dbReference>
<gene>
    <name evidence="2" type="ORF">GCM10022419_111010</name>
</gene>
<comment type="caution">
    <text evidence="2">The sequence shown here is derived from an EMBL/GenBank/DDBJ whole genome shotgun (WGS) entry which is preliminary data.</text>
</comment>
<feature type="transmembrane region" description="Helical" evidence="1">
    <location>
        <begin position="7"/>
        <end position="28"/>
    </location>
</feature>
<dbReference type="RefSeq" id="WP_345575061.1">
    <property type="nucleotide sequence ID" value="NZ_BAABDQ010000043.1"/>
</dbReference>
<organism evidence="2 3">
    <name type="scientific">Nonomuraea rosea</name>
    <dbReference type="NCBI Taxonomy" id="638574"/>
    <lineage>
        <taxon>Bacteria</taxon>
        <taxon>Bacillati</taxon>
        <taxon>Actinomycetota</taxon>
        <taxon>Actinomycetes</taxon>
        <taxon>Streptosporangiales</taxon>
        <taxon>Streptosporangiaceae</taxon>
        <taxon>Nonomuraea</taxon>
    </lineage>
</organism>
<dbReference type="Proteomes" id="UP001500630">
    <property type="component" value="Unassembled WGS sequence"/>
</dbReference>